<organism evidence="2 3">
    <name type="scientific">Lottia gigantea</name>
    <name type="common">Giant owl limpet</name>
    <dbReference type="NCBI Taxonomy" id="225164"/>
    <lineage>
        <taxon>Eukaryota</taxon>
        <taxon>Metazoa</taxon>
        <taxon>Spiralia</taxon>
        <taxon>Lophotrochozoa</taxon>
        <taxon>Mollusca</taxon>
        <taxon>Gastropoda</taxon>
        <taxon>Patellogastropoda</taxon>
        <taxon>Lottioidea</taxon>
        <taxon>Lottiidae</taxon>
        <taxon>Lottia</taxon>
    </lineage>
</organism>
<evidence type="ECO:0000313" key="3">
    <source>
        <dbReference type="Proteomes" id="UP000030746"/>
    </source>
</evidence>
<reference evidence="2 3" key="1">
    <citation type="journal article" date="2013" name="Nature">
        <title>Insights into bilaterian evolution from three spiralian genomes.</title>
        <authorList>
            <person name="Simakov O."/>
            <person name="Marletaz F."/>
            <person name="Cho S.J."/>
            <person name="Edsinger-Gonzales E."/>
            <person name="Havlak P."/>
            <person name="Hellsten U."/>
            <person name="Kuo D.H."/>
            <person name="Larsson T."/>
            <person name="Lv J."/>
            <person name="Arendt D."/>
            <person name="Savage R."/>
            <person name="Osoegawa K."/>
            <person name="de Jong P."/>
            <person name="Grimwood J."/>
            <person name="Chapman J.A."/>
            <person name="Shapiro H."/>
            <person name="Aerts A."/>
            <person name="Otillar R.P."/>
            <person name="Terry A.Y."/>
            <person name="Boore J.L."/>
            <person name="Grigoriev I.V."/>
            <person name="Lindberg D.R."/>
            <person name="Seaver E.C."/>
            <person name="Weisblat D.A."/>
            <person name="Putnam N.H."/>
            <person name="Rokhsar D.S."/>
        </authorList>
    </citation>
    <scope>NUCLEOTIDE SEQUENCE [LARGE SCALE GENOMIC DNA]</scope>
</reference>
<evidence type="ECO:0000256" key="1">
    <source>
        <dbReference type="SAM" id="Phobius"/>
    </source>
</evidence>
<dbReference type="CTD" id="20236400"/>
<feature type="transmembrane region" description="Helical" evidence="1">
    <location>
        <begin position="66"/>
        <end position="86"/>
    </location>
</feature>
<sequence length="116" mass="13629">MGFLWDIRSCTSCDSLNIEYKQPGNIGDIPHCIYHSIYILYVVYIHRRLSIRIKRVFAFSKRNIRIFILLQILGIGMKLALPSSIFHIPSLDLFSPCIDRKYFTDYTQKPEIPTFL</sequence>
<dbReference type="EMBL" id="KB202953">
    <property type="protein sequence ID" value="ESO87283.1"/>
    <property type="molecule type" value="Genomic_DNA"/>
</dbReference>
<dbReference type="GeneID" id="20236400"/>
<proteinExistence type="predicted"/>
<keyword evidence="3" id="KW-1185">Reference proteome</keyword>
<dbReference type="HOGENOM" id="CLU_2099641_0_0_1"/>
<gene>
    <name evidence="2" type="ORF">LOTGIDRAFT_154781</name>
</gene>
<accession>V3Z8P0</accession>
<dbReference type="RefSeq" id="XP_009062228.1">
    <property type="nucleotide sequence ID" value="XM_009063980.1"/>
</dbReference>
<keyword evidence="1" id="KW-1133">Transmembrane helix</keyword>
<feature type="transmembrane region" description="Helical" evidence="1">
    <location>
        <begin position="26"/>
        <end position="45"/>
    </location>
</feature>
<dbReference type="Proteomes" id="UP000030746">
    <property type="component" value="Unassembled WGS sequence"/>
</dbReference>
<keyword evidence="1" id="KW-0472">Membrane</keyword>
<protein>
    <submittedName>
        <fullName evidence="2">Uncharacterized protein</fullName>
    </submittedName>
</protein>
<keyword evidence="1" id="KW-0812">Transmembrane</keyword>
<dbReference type="AlphaFoldDB" id="V3Z8P0"/>
<dbReference type="KEGG" id="lgi:LOTGIDRAFT_154781"/>
<name>V3Z8P0_LOTGI</name>
<evidence type="ECO:0000313" key="2">
    <source>
        <dbReference type="EMBL" id="ESO87283.1"/>
    </source>
</evidence>